<reference evidence="10 11" key="1">
    <citation type="submission" date="2017-05" db="EMBL/GenBank/DDBJ databases">
        <title>Genome sequence for an aflatoxigenic pathogen of Argentinian peanut, Aspergillus arachidicola.</title>
        <authorList>
            <person name="Moore G."/>
            <person name="Beltz S.B."/>
            <person name="Mack B.M."/>
        </authorList>
    </citation>
    <scope>NUCLEOTIDE SEQUENCE [LARGE SCALE GENOMIC DNA]</scope>
    <source>
        <strain evidence="10 11">CBS 117610</strain>
    </source>
</reference>
<dbReference type="Proteomes" id="UP000231358">
    <property type="component" value="Unassembled WGS sequence"/>
</dbReference>
<feature type="domain" description="Isochorismatase-like" evidence="9">
    <location>
        <begin position="38"/>
        <end position="258"/>
    </location>
</feature>
<evidence type="ECO:0000313" key="11">
    <source>
        <dbReference type="Proteomes" id="UP000231358"/>
    </source>
</evidence>
<dbReference type="STRING" id="656916.A0A2G7EL29"/>
<evidence type="ECO:0000256" key="1">
    <source>
        <dbReference type="ARBA" id="ARBA00006336"/>
    </source>
</evidence>
<dbReference type="GO" id="GO:0046872">
    <property type="term" value="F:metal ion binding"/>
    <property type="evidence" value="ECO:0007669"/>
    <property type="project" value="UniProtKB-KW"/>
</dbReference>
<keyword evidence="11" id="KW-1185">Reference proteome</keyword>
<evidence type="ECO:0000256" key="3">
    <source>
        <dbReference type="ARBA" id="ARBA00022723"/>
    </source>
</evidence>
<proteinExistence type="inferred from homology"/>
<evidence type="ECO:0000313" key="10">
    <source>
        <dbReference type="EMBL" id="PIG69057.1"/>
    </source>
</evidence>
<dbReference type="GO" id="GO:0008936">
    <property type="term" value="F:nicotinamidase activity"/>
    <property type="evidence" value="ECO:0007669"/>
    <property type="project" value="UniProtKB-EC"/>
</dbReference>
<dbReference type="Gene3D" id="3.40.50.850">
    <property type="entry name" value="Isochorismatase-like"/>
    <property type="match status" value="1"/>
</dbReference>
<accession>A0A2G7EL29</accession>
<dbReference type="PANTHER" id="PTHR11080:SF2">
    <property type="entry name" value="LD05707P"/>
    <property type="match status" value="1"/>
</dbReference>
<comment type="similarity">
    <text evidence="1">Belongs to the isochorismatase family.</text>
</comment>
<evidence type="ECO:0000256" key="5">
    <source>
        <dbReference type="ARBA" id="ARBA00037900"/>
    </source>
</evidence>
<evidence type="ECO:0000256" key="8">
    <source>
        <dbReference type="SAM" id="MobiDB-lite"/>
    </source>
</evidence>
<dbReference type="InterPro" id="IPR052347">
    <property type="entry name" value="Isochorismatase_Nicotinamidase"/>
</dbReference>
<keyword evidence="3" id="KW-0479">Metal-binding</keyword>
<evidence type="ECO:0000256" key="7">
    <source>
        <dbReference type="ARBA" id="ARBA00043224"/>
    </source>
</evidence>
<evidence type="ECO:0000256" key="6">
    <source>
        <dbReference type="ARBA" id="ARBA00039017"/>
    </source>
</evidence>
<evidence type="ECO:0000256" key="4">
    <source>
        <dbReference type="ARBA" id="ARBA00022801"/>
    </source>
</evidence>
<evidence type="ECO:0000256" key="2">
    <source>
        <dbReference type="ARBA" id="ARBA00022642"/>
    </source>
</evidence>
<dbReference type="GO" id="GO:0019363">
    <property type="term" value="P:pyridine nucleotide biosynthetic process"/>
    <property type="evidence" value="ECO:0007669"/>
    <property type="project" value="UniProtKB-KW"/>
</dbReference>
<keyword evidence="2" id="KW-0662">Pyridine nucleotide biosynthesis</keyword>
<dbReference type="InterPro" id="IPR036380">
    <property type="entry name" value="Isochorismatase-like_sf"/>
</dbReference>
<gene>
    <name evidence="10" type="ORF">AARAC_008859</name>
</gene>
<feature type="compositionally biased region" description="Polar residues" evidence="8">
    <location>
        <begin position="1"/>
        <end position="17"/>
    </location>
</feature>
<feature type="region of interest" description="Disordered" evidence="8">
    <location>
        <begin position="1"/>
        <end position="32"/>
    </location>
</feature>
<organism evidence="10 11">
    <name type="scientific">Aspergillus arachidicola</name>
    <dbReference type="NCBI Taxonomy" id="656916"/>
    <lineage>
        <taxon>Eukaryota</taxon>
        <taxon>Fungi</taxon>
        <taxon>Dikarya</taxon>
        <taxon>Ascomycota</taxon>
        <taxon>Pezizomycotina</taxon>
        <taxon>Eurotiomycetes</taxon>
        <taxon>Eurotiomycetidae</taxon>
        <taxon>Eurotiales</taxon>
        <taxon>Aspergillaceae</taxon>
        <taxon>Aspergillus</taxon>
        <taxon>Aspergillus subgen. Circumdati</taxon>
    </lineage>
</organism>
<protein>
    <recommendedName>
        <fullName evidence="6">nicotinamidase</fullName>
        <ecNumber evidence="6">3.5.1.19</ecNumber>
    </recommendedName>
    <alternativeName>
        <fullName evidence="7">Nicotinamide deamidase</fullName>
    </alternativeName>
</protein>
<name>A0A2G7EL29_9EURO</name>
<dbReference type="EMBL" id="NEXV01000753">
    <property type="protein sequence ID" value="PIG69057.1"/>
    <property type="molecule type" value="Genomic_DNA"/>
</dbReference>
<dbReference type="CDD" id="cd01011">
    <property type="entry name" value="nicotinamidase"/>
    <property type="match status" value="1"/>
</dbReference>
<dbReference type="AlphaFoldDB" id="A0A2G7EL29"/>
<comment type="pathway">
    <text evidence="5">Cofactor biosynthesis; nicotinate biosynthesis; nicotinate from nicotinamide: step 1/1.</text>
</comment>
<sequence length="269" mass="29008">MRTSKSPTKQPQESPNTGPAVPENLGKEKEAQQLKMKAALVVVDMQEDFCPPNGALPVQEGRAIAPIINELLAHQGFAVRVATQDYHPVDHISFANSHPPPNNRPFESVITVNNPAPGKEDETKPQNLWPAHCVGQTRGAEIIPEIQTDNIDLYVKKGMHSRVEMYSAFADAFGNVDPSITDQSVDADLKDFLASKGVTDVFVVGLAGDYCVKHTAIDAARVGFKSYVVENATRCVVPGSGWDGAKRELREAGVSIIQSNGPEISGLAI</sequence>
<keyword evidence="4 10" id="KW-0378">Hydrolase</keyword>
<dbReference type="SUPFAM" id="SSF52499">
    <property type="entry name" value="Isochorismatase-like hydrolases"/>
    <property type="match status" value="1"/>
</dbReference>
<dbReference type="Pfam" id="PF00857">
    <property type="entry name" value="Isochorismatase"/>
    <property type="match status" value="1"/>
</dbReference>
<dbReference type="InterPro" id="IPR000868">
    <property type="entry name" value="Isochorismatase-like_dom"/>
</dbReference>
<dbReference type="PANTHER" id="PTHR11080">
    <property type="entry name" value="PYRAZINAMIDASE/NICOTINAMIDASE"/>
    <property type="match status" value="1"/>
</dbReference>
<evidence type="ECO:0000259" key="9">
    <source>
        <dbReference type="Pfam" id="PF00857"/>
    </source>
</evidence>
<dbReference type="EC" id="3.5.1.19" evidence="6"/>
<comment type="caution">
    <text evidence="10">The sequence shown here is derived from an EMBL/GenBank/DDBJ whole genome shotgun (WGS) entry which is preliminary data.</text>
</comment>